<protein>
    <recommendedName>
        <fullName evidence="3">HAD family hydrolase</fullName>
    </recommendedName>
</protein>
<dbReference type="InterPro" id="IPR036412">
    <property type="entry name" value="HAD-like_sf"/>
</dbReference>
<sequence length="774" mass="90801">MKLAINLQKYDVVSLDIFDTLWLRTVAKPIDIFEYVWKKAVSDGITNIDITPYEFLKLRVEMERRARSRYAHREVVLEDIYNEMPTYIVKSKEMLMQAEIETEMRLGYLNPDIHELIKEASRQKKKIVLLSDMYLNKMQIIQLLESARFDIKLVDEIIVSCEKRSSKQEGVLYEELFRLFPEVQKSRILHIGDNKYSDYEQALNYGLHAFHYDVIPTKMNSVYDYEKIRHNIPQPEILSLRKIATQQVDFVDDKEKTAFEIGASIVGPFLTLFVSHVVKRMQKLNINNIYPLMREGFLLSELLKREIEDQQLSINVKAIYTSRKVSYIGAIEKIDREEIENIIGVRNLTIRELITIFGLDEHGFKEAKYYFDTKLKVSHSIPFDNYASLKEYMIERLLDEENKNKIEDYVKQERRLYIEYLEQEINNLMDAATIDIGCVGRIQEWTERALRLEQREFHLKHFLGMGVTEDRVYNGINIEGYTGTFAEHINMMTTIHRTPDVLEKLISVCEGSTIGYQRVGNKIVPLQDESIKNERLTNIVFEGILNFQQYWFYFRKQKPEIADKVIDNKKGCLEILHRMIDIPTLKEVELIMSFEADTNFGTNHKQPIITKENLDLLENKGIEFIDKCNVSYSYQNSNIVWPKGLITLKDEFYYLRKALKNSAGNEIIKNMQEVVENVYNLGIEEVALYGAGENGRQFYFICKLYNIKVSCFIDRKESLWGRMKEGVTICGLEEAIGNGNRNFIITSLFSISEIKDYIEKSFKEFVTEPKIFYV</sequence>
<reference evidence="1 2" key="1">
    <citation type="submission" date="2019-09" db="EMBL/GenBank/DDBJ databases">
        <authorList>
            <person name="Valk L.C."/>
        </authorList>
    </citation>
    <scope>NUCLEOTIDE SEQUENCE [LARGE SCALE GENOMIC DNA]</scope>
    <source>
        <strain evidence="1">GalUA</strain>
    </source>
</reference>
<dbReference type="Proteomes" id="UP000461768">
    <property type="component" value="Unassembled WGS sequence"/>
</dbReference>
<dbReference type="Gene3D" id="1.10.150.400">
    <property type="match status" value="1"/>
</dbReference>
<evidence type="ECO:0000313" key="1">
    <source>
        <dbReference type="EMBL" id="KAB1438654.1"/>
    </source>
</evidence>
<evidence type="ECO:0008006" key="3">
    <source>
        <dbReference type="Google" id="ProtNLM"/>
    </source>
</evidence>
<dbReference type="Gene3D" id="3.40.50.1000">
    <property type="entry name" value="HAD superfamily/HAD-like"/>
    <property type="match status" value="1"/>
</dbReference>
<keyword evidence="2" id="KW-1185">Reference proteome</keyword>
<proteinExistence type="predicted"/>
<dbReference type="SUPFAM" id="SSF56784">
    <property type="entry name" value="HAD-like"/>
    <property type="match status" value="1"/>
</dbReference>
<accession>A0A7V7QL65</accession>
<dbReference type="InterPro" id="IPR023214">
    <property type="entry name" value="HAD_sf"/>
</dbReference>
<dbReference type="CDD" id="cd01427">
    <property type="entry name" value="HAD_like"/>
    <property type="match status" value="1"/>
</dbReference>
<dbReference type="OrthoDB" id="9816564at2"/>
<gene>
    <name evidence="1" type="ORF">F7O84_14100</name>
</gene>
<dbReference type="EMBL" id="WAGX01000005">
    <property type="protein sequence ID" value="KAB1438654.1"/>
    <property type="molecule type" value="Genomic_DNA"/>
</dbReference>
<reference evidence="1 2" key="2">
    <citation type="submission" date="2020-02" db="EMBL/GenBank/DDBJ databases">
        <title>Candidatus Galacturonibacter soehngenii shows hetero-acetogenic catabolism of galacturonic acid but lacks a canonical carbon monoxide dehydrogenase/acetyl-CoA synthase complex.</title>
        <authorList>
            <person name="Diender M."/>
            <person name="Stouten G.R."/>
            <person name="Petersen J.F."/>
            <person name="Nielsen P.H."/>
            <person name="Dueholm M.S."/>
            <person name="Pronk J.T."/>
            <person name="Van Loosdrecht M.C.M."/>
        </authorList>
    </citation>
    <scope>NUCLEOTIDE SEQUENCE [LARGE SCALE GENOMIC DNA]</scope>
    <source>
        <strain evidence="1">GalUA</strain>
    </source>
</reference>
<name>A0A7V7QL65_9FIRM</name>
<dbReference type="RefSeq" id="WP_151146449.1">
    <property type="nucleotide sequence ID" value="NZ_WAGX01000005.1"/>
</dbReference>
<comment type="caution">
    <text evidence="1">The sequence shown here is derived from an EMBL/GenBank/DDBJ whole genome shotgun (WGS) entry which is preliminary data.</text>
</comment>
<organism evidence="1 2">
    <name type="scientific">Candidatus Galacturonatibacter soehngenii</name>
    <dbReference type="NCBI Taxonomy" id="2307010"/>
    <lineage>
        <taxon>Bacteria</taxon>
        <taxon>Bacillati</taxon>
        <taxon>Bacillota</taxon>
        <taxon>Clostridia</taxon>
        <taxon>Lachnospirales</taxon>
        <taxon>Lachnospiraceae</taxon>
        <taxon>Candidatus Galacturonatibacter</taxon>
    </lineage>
</organism>
<evidence type="ECO:0000313" key="2">
    <source>
        <dbReference type="Proteomes" id="UP000461768"/>
    </source>
</evidence>
<dbReference type="AlphaFoldDB" id="A0A7V7QL65"/>